<dbReference type="AlphaFoldDB" id="A0A381P2B8"/>
<dbReference type="InterPro" id="IPR005123">
    <property type="entry name" value="Oxoglu/Fe-dep_dioxygenase_dom"/>
</dbReference>
<dbReference type="SUPFAM" id="SSF51197">
    <property type="entry name" value="Clavaminate synthase-like"/>
    <property type="match status" value="1"/>
</dbReference>
<evidence type="ECO:0000313" key="2">
    <source>
        <dbReference type="EMBL" id="SUZ61061.1"/>
    </source>
</evidence>
<evidence type="ECO:0000259" key="1">
    <source>
        <dbReference type="PROSITE" id="PS51471"/>
    </source>
</evidence>
<reference evidence="2" key="1">
    <citation type="submission" date="2018-05" db="EMBL/GenBank/DDBJ databases">
        <authorList>
            <person name="Lanie J.A."/>
            <person name="Ng W.-L."/>
            <person name="Kazmierczak K.M."/>
            <person name="Andrzejewski T.M."/>
            <person name="Davidsen T.M."/>
            <person name="Wayne K.J."/>
            <person name="Tettelin H."/>
            <person name="Glass J.I."/>
            <person name="Rusch D."/>
            <person name="Podicherti R."/>
            <person name="Tsui H.-C.T."/>
            <person name="Winkler M.E."/>
        </authorList>
    </citation>
    <scope>NUCLEOTIDE SEQUENCE</scope>
</reference>
<sequence length="322" mass="36007">VAVAEASTGLIPVLDLQPLLDGDSNGVRDLAQELRHALEQIGFFSIINHGVSWSLVEEIYEATRALHDLPQEKKEALKMDRTHGGYLGMGAGTSYASEIAGEVRKPNQNEAFFVHEGGYRVSNQYPSLDGFQELTASYIQKMERLAGSLMTLLALSLDLDAEFFAQDFDIPSVTLRMSHYPVMQYADDEWGLAPHTDSSIFTFLPVNDIPGLEVKPAGDEWIQPPVIPRSFLVNSGDMLKRWTNDRYLSTAHRASNLSDVDRYAVPFFYGARDDAVVDPVPSTVSESNPSRYEPITYGDYQRWFIDRNYKKMTGQTASETPP</sequence>
<dbReference type="Gene3D" id="2.60.120.330">
    <property type="entry name" value="B-lactam Antibiotic, Isopenicillin N Synthase, Chain"/>
    <property type="match status" value="1"/>
</dbReference>
<feature type="non-terminal residue" evidence="2">
    <location>
        <position position="1"/>
    </location>
</feature>
<dbReference type="InterPro" id="IPR044861">
    <property type="entry name" value="IPNS-like_FE2OG_OXY"/>
</dbReference>
<dbReference type="InterPro" id="IPR026992">
    <property type="entry name" value="DIOX_N"/>
</dbReference>
<dbReference type="EMBL" id="UINC01000777">
    <property type="protein sequence ID" value="SUZ61061.1"/>
    <property type="molecule type" value="Genomic_DNA"/>
</dbReference>
<dbReference type="InterPro" id="IPR050231">
    <property type="entry name" value="Iron_ascorbate_oxido_reductase"/>
</dbReference>
<protein>
    <recommendedName>
        <fullName evidence="1">Fe2OG dioxygenase domain-containing protein</fullName>
    </recommendedName>
</protein>
<gene>
    <name evidence="2" type="ORF">METZ01_LOCUS13915</name>
</gene>
<dbReference type="PANTHER" id="PTHR47990">
    <property type="entry name" value="2-OXOGLUTARATE (2OG) AND FE(II)-DEPENDENT OXYGENASE SUPERFAMILY PROTEIN-RELATED"/>
    <property type="match status" value="1"/>
</dbReference>
<proteinExistence type="predicted"/>
<dbReference type="Pfam" id="PF14226">
    <property type="entry name" value="DIOX_N"/>
    <property type="match status" value="1"/>
</dbReference>
<feature type="domain" description="Fe2OG dioxygenase" evidence="1">
    <location>
        <begin position="171"/>
        <end position="271"/>
    </location>
</feature>
<accession>A0A381P2B8</accession>
<dbReference type="InterPro" id="IPR027443">
    <property type="entry name" value="IPNS-like_sf"/>
</dbReference>
<dbReference type="PRINTS" id="PR00682">
    <property type="entry name" value="IPNSYNTHASE"/>
</dbReference>
<dbReference type="Pfam" id="PF03171">
    <property type="entry name" value="2OG-FeII_Oxy"/>
    <property type="match status" value="1"/>
</dbReference>
<name>A0A381P2B8_9ZZZZ</name>
<dbReference type="PROSITE" id="PS51471">
    <property type="entry name" value="FE2OG_OXY"/>
    <property type="match status" value="1"/>
</dbReference>
<organism evidence="2">
    <name type="scientific">marine metagenome</name>
    <dbReference type="NCBI Taxonomy" id="408172"/>
    <lineage>
        <taxon>unclassified sequences</taxon>
        <taxon>metagenomes</taxon>
        <taxon>ecological metagenomes</taxon>
    </lineage>
</organism>